<reference evidence="1 2" key="1">
    <citation type="journal article" date="2018" name="Biotechnol. Biofuels">
        <title>Integrative visual omics of the white-rot fungus Polyporus brumalis exposes the biotechnological potential of its oxidative enzymes for delignifying raw plant biomass.</title>
        <authorList>
            <person name="Miyauchi S."/>
            <person name="Rancon A."/>
            <person name="Drula E."/>
            <person name="Hage H."/>
            <person name="Chaduli D."/>
            <person name="Favel A."/>
            <person name="Grisel S."/>
            <person name="Henrissat B."/>
            <person name="Herpoel-Gimbert I."/>
            <person name="Ruiz-Duenas F.J."/>
            <person name="Chevret D."/>
            <person name="Hainaut M."/>
            <person name="Lin J."/>
            <person name="Wang M."/>
            <person name="Pangilinan J."/>
            <person name="Lipzen A."/>
            <person name="Lesage-Meessen L."/>
            <person name="Navarro D."/>
            <person name="Riley R."/>
            <person name="Grigoriev I.V."/>
            <person name="Zhou S."/>
            <person name="Raouche S."/>
            <person name="Rosso M.N."/>
        </authorList>
    </citation>
    <scope>NUCLEOTIDE SEQUENCE [LARGE SCALE GENOMIC DNA]</scope>
    <source>
        <strain evidence="1 2">BRFM 1820</strain>
    </source>
</reference>
<sequence length="58" mass="6674">MGPIMTVTSCFVFVNSLGKLRVVTSGSRTRLRRGAGTREMQASYYRAQRRTRHRWLAV</sequence>
<evidence type="ECO:0000313" key="2">
    <source>
        <dbReference type="Proteomes" id="UP000256964"/>
    </source>
</evidence>
<dbReference type="EMBL" id="KZ857391">
    <property type="protein sequence ID" value="RDX52111.1"/>
    <property type="molecule type" value="Genomic_DNA"/>
</dbReference>
<evidence type="ECO:0000313" key="1">
    <source>
        <dbReference type="EMBL" id="RDX52111.1"/>
    </source>
</evidence>
<name>A0A371DHV4_9APHY</name>
<accession>A0A371DHV4</accession>
<dbReference type="Proteomes" id="UP000256964">
    <property type="component" value="Unassembled WGS sequence"/>
</dbReference>
<proteinExistence type="predicted"/>
<keyword evidence="2" id="KW-1185">Reference proteome</keyword>
<organism evidence="1 2">
    <name type="scientific">Lentinus brumalis</name>
    <dbReference type="NCBI Taxonomy" id="2498619"/>
    <lineage>
        <taxon>Eukaryota</taxon>
        <taxon>Fungi</taxon>
        <taxon>Dikarya</taxon>
        <taxon>Basidiomycota</taxon>
        <taxon>Agaricomycotina</taxon>
        <taxon>Agaricomycetes</taxon>
        <taxon>Polyporales</taxon>
        <taxon>Polyporaceae</taxon>
        <taxon>Lentinus</taxon>
    </lineage>
</organism>
<gene>
    <name evidence="1" type="ORF">OH76DRAFT_193727</name>
</gene>
<dbReference type="AlphaFoldDB" id="A0A371DHV4"/>
<protein>
    <submittedName>
        <fullName evidence="1">Uncharacterized protein</fullName>
    </submittedName>
</protein>